<dbReference type="SUPFAM" id="SSF51445">
    <property type="entry name" value="(Trans)glycosidases"/>
    <property type="match status" value="1"/>
</dbReference>
<dbReference type="SUPFAM" id="SSF74650">
    <property type="entry name" value="Galactose mutarotase-like"/>
    <property type="match status" value="1"/>
</dbReference>
<dbReference type="InterPro" id="IPR030458">
    <property type="entry name" value="Glyco_hydro_31_AS"/>
</dbReference>
<evidence type="ECO:0000256" key="1">
    <source>
        <dbReference type="ARBA" id="ARBA00004240"/>
    </source>
</evidence>
<evidence type="ECO:0000256" key="9">
    <source>
        <dbReference type="ARBA" id="ARBA00042895"/>
    </source>
</evidence>
<dbReference type="OrthoDB" id="5839090at2759"/>
<name>A0A9W7Y7N4_9FUNG</name>
<evidence type="ECO:0000256" key="3">
    <source>
        <dbReference type="ARBA" id="ARBA00007806"/>
    </source>
</evidence>
<reference evidence="15" key="1">
    <citation type="submission" date="2022-07" db="EMBL/GenBank/DDBJ databases">
        <title>Phylogenomic reconstructions and comparative analyses of Kickxellomycotina fungi.</title>
        <authorList>
            <person name="Reynolds N.K."/>
            <person name="Stajich J.E."/>
            <person name="Barry K."/>
            <person name="Grigoriev I.V."/>
            <person name="Crous P."/>
            <person name="Smith M.E."/>
        </authorList>
    </citation>
    <scope>NUCLEOTIDE SEQUENCE</scope>
    <source>
        <strain evidence="15">NBRC 32514</strain>
    </source>
</reference>
<dbReference type="Gene3D" id="2.60.40.1760">
    <property type="entry name" value="glycosyl hydrolase (family 31)"/>
    <property type="match status" value="1"/>
</dbReference>
<dbReference type="InterPro" id="IPR013780">
    <property type="entry name" value="Glyco_hydro_b"/>
</dbReference>
<dbReference type="PANTHER" id="PTHR22762">
    <property type="entry name" value="ALPHA-GLUCOSIDASE"/>
    <property type="match status" value="1"/>
</dbReference>
<dbReference type="Pfam" id="PF17137">
    <property type="entry name" value="DUF5110"/>
    <property type="match status" value="1"/>
</dbReference>
<evidence type="ECO:0000256" key="10">
    <source>
        <dbReference type="RuleBase" id="RU361185"/>
    </source>
</evidence>
<sequence length="962" mass="109392">MTNLITAQISTPKVGYISVLYLAAVSSLLAQVCSAVKREDFRTCEQSAFCNRHRVFAETMLKKTQALDKGSTIPQTASPYSVLENSVSLDGHTLVASVQHSEEKIPLKFELSFMESGVVRFRAQEEEPLTPRFDDTQKLVLREEGTALPYASPGSIELVTEVIDKVTTHTVSYLKGNSTFSVRMAESPWSLDYLVDNKPTIRLNTKGLFRFEYLRQKPASDEADTASGEWEEKFKTWTDSKPNGPESFGMDISFSGFEHVYGIPEHSSPLSLKDTRGGDKNAYDQPYRLYNLDVFEYELDNPMALYGSIPFMVAHNAESTVGVFWMNAAETWIDVTREKSNTLGSLFSRGSTKQMPAVNTHWVSESGVLDVFLLPGPNTADVYRQYAELVEPTPLPRAFSLGYHQCRWNYIDQEDVLSVSSKLEEHEIPYDVIWLDIEHTDGKRYFTWDSAKFPDPTAMQNELARAGHKLVNVVDPHIKRDSAYRVWKEASDNGYFVKTRDGSEDFQGWCWPGDSNWVDYFNPDACKWISEQFHIDHYNQSTENLFVWNDMNEPSVFNGPEITMDKDARHHGGWEHRDVHNIFGMLYHKATADGLRTRESPSKRPFVLSRAYFAGSQRYGAIWTGDNTAEWSHLQASIPMVLSNNVAGLHFIGADVGGFFGNPDQKLLTRWYQLGIWYPFFRAHAHIDTKRREPWLLGEPYLSHIRDAIRERYRLLPYWYTLFREASITGMPIVRPMWIEFPLETKLFAEQDAFMVGSAIMVVPATDSNTNQVIDVAFPSQENWYDIKTHASYIGPAKRQFSVDLSTTLVFARGGSVIATRERHRSSSDLMKRDPFTVYVYVGRNGTAGGRLYVDDGDTYDYEQGAFIERELSFSEAKLTSRASTQTKDTPAYQEYLKKMATVRVERLVVVGLRNPLTKATVAENGVTREIELSYRGAANDAECVVRDPAVHIGEDWEITLS</sequence>
<dbReference type="EMBL" id="JANBOJ010000008">
    <property type="protein sequence ID" value="KAJ1725297.1"/>
    <property type="molecule type" value="Genomic_DNA"/>
</dbReference>
<feature type="domain" description="Glycoside hydrolase family 31 TIM barrel" evidence="11">
    <location>
        <begin position="393"/>
        <end position="722"/>
    </location>
</feature>
<dbReference type="InterPro" id="IPR000322">
    <property type="entry name" value="Glyco_hydro_31_TIM"/>
</dbReference>
<comment type="caution">
    <text evidence="15">The sequence shown here is derived from an EMBL/GenBank/DDBJ whole genome shotgun (WGS) entry which is preliminary data.</text>
</comment>
<dbReference type="Pfam" id="PF21365">
    <property type="entry name" value="Glyco_hydro_31_3rd"/>
    <property type="match status" value="1"/>
</dbReference>
<evidence type="ECO:0000256" key="7">
    <source>
        <dbReference type="ARBA" id="ARBA00023180"/>
    </source>
</evidence>
<evidence type="ECO:0000313" key="16">
    <source>
        <dbReference type="Proteomes" id="UP001149813"/>
    </source>
</evidence>
<dbReference type="GO" id="GO:0005783">
    <property type="term" value="C:endoplasmic reticulum"/>
    <property type="evidence" value="ECO:0007669"/>
    <property type="project" value="UniProtKB-SubCell"/>
</dbReference>
<evidence type="ECO:0000259" key="13">
    <source>
        <dbReference type="Pfam" id="PF17137"/>
    </source>
</evidence>
<evidence type="ECO:0000259" key="12">
    <source>
        <dbReference type="Pfam" id="PF13802"/>
    </source>
</evidence>
<dbReference type="InterPro" id="IPR033403">
    <property type="entry name" value="DUF5110"/>
</dbReference>
<dbReference type="CDD" id="cd14752">
    <property type="entry name" value="GH31_N"/>
    <property type="match status" value="1"/>
</dbReference>
<dbReference type="InterPro" id="IPR048395">
    <property type="entry name" value="Glyco_hydro_31_C"/>
</dbReference>
<comment type="similarity">
    <text evidence="3 10">Belongs to the glycosyl hydrolase 31 family.</text>
</comment>
<evidence type="ECO:0000313" key="15">
    <source>
        <dbReference type="EMBL" id="KAJ1725297.1"/>
    </source>
</evidence>
<dbReference type="SUPFAM" id="SSF51011">
    <property type="entry name" value="Glycosyl hydrolase domain"/>
    <property type="match status" value="1"/>
</dbReference>
<dbReference type="PANTHER" id="PTHR22762:SF54">
    <property type="entry name" value="BCDNA.GH04962"/>
    <property type="match status" value="1"/>
</dbReference>
<protein>
    <recommendedName>
        <fullName evidence="9">Glucosidase II subunit alpha</fullName>
    </recommendedName>
</protein>
<dbReference type="PROSITE" id="PS00129">
    <property type="entry name" value="GLYCOSYL_HYDROL_F31_1"/>
    <property type="match status" value="1"/>
</dbReference>
<dbReference type="Pfam" id="PF01055">
    <property type="entry name" value="Glyco_hydro_31_2nd"/>
    <property type="match status" value="1"/>
</dbReference>
<evidence type="ECO:0000256" key="5">
    <source>
        <dbReference type="ARBA" id="ARBA00022801"/>
    </source>
</evidence>
<evidence type="ECO:0000256" key="6">
    <source>
        <dbReference type="ARBA" id="ARBA00022824"/>
    </source>
</evidence>
<proteinExistence type="inferred from homology"/>
<organism evidence="15 16">
    <name type="scientific">Coemansia erecta</name>
    <dbReference type="NCBI Taxonomy" id="147472"/>
    <lineage>
        <taxon>Eukaryota</taxon>
        <taxon>Fungi</taxon>
        <taxon>Fungi incertae sedis</taxon>
        <taxon>Zoopagomycota</taxon>
        <taxon>Kickxellomycotina</taxon>
        <taxon>Kickxellomycetes</taxon>
        <taxon>Kickxellales</taxon>
        <taxon>Kickxellaceae</taxon>
        <taxon>Coemansia</taxon>
    </lineage>
</organism>
<accession>A0A9W7Y7N4</accession>
<gene>
    <name evidence="15" type="primary">ROT2_1</name>
    <name evidence="15" type="ORF">LPJ53_000524</name>
</gene>
<keyword evidence="16" id="KW-1185">Reference proteome</keyword>
<comment type="pathway">
    <text evidence="2">Glycan metabolism; N-glycan metabolism.</text>
</comment>
<dbReference type="Gene3D" id="2.60.40.1180">
    <property type="entry name" value="Golgi alpha-mannosidase II"/>
    <property type="match status" value="2"/>
</dbReference>
<dbReference type="InterPro" id="IPR025887">
    <property type="entry name" value="Glyco_hydro_31_N_dom"/>
</dbReference>
<evidence type="ECO:0000256" key="8">
    <source>
        <dbReference type="ARBA" id="ARBA00023295"/>
    </source>
</evidence>
<feature type="domain" description="Glycoside hydrolase family 31 N-terminal" evidence="12">
    <location>
        <begin position="109"/>
        <end position="334"/>
    </location>
</feature>
<comment type="subcellular location">
    <subcellularLocation>
        <location evidence="1">Endoplasmic reticulum</location>
    </subcellularLocation>
</comment>
<keyword evidence="5 10" id="KW-0378">Hydrolase</keyword>
<dbReference type="InterPro" id="IPR017853">
    <property type="entry name" value="GH"/>
</dbReference>
<dbReference type="AlphaFoldDB" id="A0A9W7Y7N4"/>
<dbReference type="GO" id="GO:0005975">
    <property type="term" value="P:carbohydrate metabolic process"/>
    <property type="evidence" value="ECO:0007669"/>
    <property type="project" value="InterPro"/>
</dbReference>
<dbReference type="FunFam" id="3.20.20.80:FF:000039">
    <property type="entry name" value="Glucosidase, alpha neutral C"/>
    <property type="match status" value="1"/>
</dbReference>
<evidence type="ECO:0000259" key="11">
    <source>
        <dbReference type="Pfam" id="PF01055"/>
    </source>
</evidence>
<dbReference type="Proteomes" id="UP001149813">
    <property type="component" value="Unassembled WGS sequence"/>
</dbReference>
<keyword evidence="4" id="KW-0732">Signal</keyword>
<dbReference type="Pfam" id="PF13802">
    <property type="entry name" value="Gal_mutarotas_2"/>
    <property type="match status" value="1"/>
</dbReference>
<keyword evidence="7" id="KW-0325">Glycoprotein</keyword>
<keyword evidence="6" id="KW-0256">Endoplasmic reticulum</keyword>
<dbReference type="GO" id="GO:0006491">
    <property type="term" value="P:N-glycan processing"/>
    <property type="evidence" value="ECO:0007669"/>
    <property type="project" value="TreeGrafter"/>
</dbReference>
<dbReference type="GO" id="GO:0090599">
    <property type="term" value="F:alpha-glucosidase activity"/>
    <property type="evidence" value="ECO:0007669"/>
    <property type="project" value="TreeGrafter"/>
</dbReference>
<feature type="domain" description="Glycosyl hydrolase family 31 C-terminal" evidence="14">
    <location>
        <begin position="730"/>
        <end position="818"/>
    </location>
</feature>
<keyword evidence="8 10" id="KW-0326">Glycosidase</keyword>
<dbReference type="InterPro" id="IPR011013">
    <property type="entry name" value="Gal_mutarotase_sf_dom"/>
</dbReference>
<dbReference type="GO" id="GO:0030246">
    <property type="term" value="F:carbohydrate binding"/>
    <property type="evidence" value="ECO:0007669"/>
    <property type="project" value="InterPro"/>
</dbReference>
<evidence type="ECO:0000256" key="2">
    <source>
        <dbReference type="ARBA" id="ARBA00004833"/>
    </source>
</evidence>
<dbReference type="FunFam" id="3.20.20.80:FF:000046">
    <property type="entry name" value="Glucosidase alpha, neutral C"/>
    <property type="match status" value="1"/>
</dbReference>
<evidence type="ECO:0000259" key="14">
    <source>
        <dbReference type="Pfam" id="PF21365"/>
    </source>
</evidence>
<dbReference type="CDD" id="cd06603">
    <property type="entry name" value="GH31_GANC_GANAB_alpha"/>
    <property type="match status" value="1"/>
</dbReference>
<dbReference type="Gene3D" id="3.20.20.80">
    <property type="entry name" value="Glycosidases"/>
    <property type="match status" value="1"/>
</dbReference>
<feature type="domain" description="DUF5110" evidence="13">
    <location>
        <begin position="837"/>
        <end position="889"/>
    </location>
</feature>
<evidence type="ECO:0000256" key="4">
    <source>
        <dbReference type="ARBA" id="ARBA00022729"/>
    </source>
</evidence>